<protein>
    <submittedName>
        <fullName evidence="9">RagB/SusD family nutrient uptake outer membrane protein</fullName>
    </submittedName>
</protein>
<proteinExistence type="inferred from homology"/>
<evidence type="ECO:0000313" key="9">
    <source>
        <dbReference type="EMBL" id="MBE8712263.1"/>
    </source>
</evidence>
<dbReference type="Pfam" id="PF14322">
    <property type="entry name" value="SusD-like_3"/>
    <property type="match status" value="1"/>
</dbReference>
<dbReference type="Pfam" id="PF07980">
    <property type="entry name" value="SusD_RagB"/>
    <property type="match status" value="1"/>
</dbReference>
<keyword evidence="10" id="KW-1185">Reference proteome</keyword>
<comment type="similarity">
    <text evidence="2">Belongs to the SusD family.</text>
</comment>
<dbReference type="PROSITE" id="PS51257">
    <property type="entry name" value="PROKAR_LIPOPROTEIN"/>
    <property type="match status" value="1"/>
</dbReference>
<organism evidence="9 10">
    <name type="scientific">Sphingobacterium hungaricum</name>
    <dbReference type="NCBI Taxonomy" id="2082723"/>
    <lineage>
        <taxon>Bacteria</taxon>
        <taxon>Pseudomonadati</taxon>
        <taxon>Bacteroidota</taxon>
        <taxon>Sphingobacteriia</taxon>
        <taxon>Sphingobacteriales</taxon>
        <taxon>Sphingobacteriaceae</taxon>
        <taxon>Sphingobacterium</taxon>
    </lineage>
</organism>
<evidence type="ECO:0000256" key="1">
    <source>
        <dbReference type="ARBA" id="ARBA00004442"/>
    </source>
</evidence>
<feature type="domain" description="RagB/SusD" evidence="7">
    <location>
        <begin position="385"/>
        <end position="503"/>
    </location>
</feature>
<comment type="caution">
    <text evidence="9">The sequence shown here is derived from an EMBL/GenBank/DDBJ whole genome shotgun (WGS) entry which is preliminary data.</text>
</comment>
<gene>
    <name evidence="9" type="ORF">C4F49_01035</name>
</gene>
<keyword evidence="3 6" id="KW-0732">Signal</keyword>
<evidence type="ECO:0000256" key="4">
    <source>
        <dbReference type="ARBA" id="ARBA00023136"/>
    </source>
</evidence>
<evidence type="ECO:0000256" key="2">
    <source>
        <dbReference type="ARBA" id="ARBA00006275"/>
    </source>
</evidence>
<evidence type="ECO:0000256" key="5">
    <source>
        <dbReference type="ARBA" id="ARBA00023237"/>
    </source>
</evidence>
<evidence type="ECO:0000256" key="6">
    <source>
        <dbReference type="SAM" id="SignalP"/>
    </source>
</evidence>
<dbReference type="GO" id="GO:0009279">
    <property type="term" value="C:cell outer membrane"/>
    <property type="evidence" value="ECO:0007669"/>
    <property type="project" value="UniProtKB-SubCell"/>
</dbReference>
<dbReference type="InterPro" id="IPR012944">
    <property type="entry name" value="SusD_RagB_dom"/>
</dbReference>
<dbReference type="Gene3D" id="1.25.40.390">
    <property type="match status" value="1"/>
</dbReference>
<comment type="subcellular location">
    <subcellularLocation>
        <location evidence="1">Cell outer membrane</location>
    </subcellularLocation>
</comment>
<dbReference type="AlphaFoldDB" id="A0A928UUU9"/>
<keyword evidence="4" id="KW-0472">Membrane</keyword>
<dbReference type="SUPFAM" id="SSF48452">
    <property type="entry name" value="TPR-like"/>
    <property type="match status" value="1"/>
</dbReference>
<feature type="signal peptide" evidence="6">
    <location>
        <begin position="1"/>
        <end position="22"/>
    </location>
</feature>
<name>A0A928UUU9_9SPHI</name>
<feature type="chain" id="PRO_5036712424" evidence="6">
    <location>
        <begin position="23"/>
        <end position="504"/>
    </location>
</feature>
<dbReference type="InterPro" id="IPR033985">
    <property type="entry name" value="SusD-like_N"/>
</dbReference>
<evidence type="ECO:0000313" key="10">
    <source>
        <dbReference type="Proteomes" id="UP000616201"/>
    </source>
</evidence>
<accession>A0A928UUU9</accession>
<dbReference type="Proteomes" id="UP000616201">
    <property type="component" value="Unassembled WGS sequence"/>
</dbReference>
<reference evidence="9" key="1">
    <citation type="submission" date="2018-02" db="EMBL/GenBank/DDBJ databases">
        <authorList>
            <person name="Vasarhelyi B.M."/>
            <person name="Deshmukh S."/>
            <person name="Balint B."/>
            <person name="Kukolya J."/>
        </authorList>
    </citation>
    <scope>NUCLEOTIDE SEQUENCE</scope>
    <source>
        <strain evidence="9">KB22</strain>
    </source>
</reference>
<evidence type="ECO:0000259" key="8">
    <source>
        <dbReference type="Pfam" id="PF14322"/>
    </source>
</evidence>
<evidence type="ECO:0000256" key="3">
    <source>
        <dbReference type="ARBA" id="ARBA00022729"/>
    </source>
</evidence>
<keyword evidence="5" id="KW-0998">Cell outer membrane</keyword>
<evidence type="ECO:0000259" key="7">
    <source>
        <dbReference type="Pfam" id="PF07980"/>
    </source>
</evidence>
<feature type="domain" description="SusD-like N-terminal" evidence="8">
    <location>
        <begin position="102"/>
        <end position="170"/>
    </location>
</feature>
<sequence>MKKMKNKIVLFFVVLITSSSCSSMLDVDSTRLVSEKNKWTSLEDARASILGVYALTKAALGDYNAHWLYGEMRTGEFISPNRQDLKAIGRNDLNASYPALEALSNWRRWYAVVNSANTFLERIHEIRAADNRYTENTMEVDIAQARFLRAFAYFYMVRIWGDVPLIASSREGNFEDMPKEDGNKILAWVEQELLAAGEKLPYRYSANDEQQQGDYYNENSGRWDGALVRKVTAYAILAHVAAWQSNYADAAAYSKFVLDNYSKASIGYISTSTLTNANGFFFNKNINHLLGFNYDWGHVESSFTGHIEELTLAAPVVDKTVPDMYLPKEVILDVFDEMSDERFSIDTLGNPVTENYFRNFNGRYPIFSKIKCIQGGIADPTFRIFSSATIITRLEDVTLLRAEALAALGESNGAILLLDEIRERRGLEKYTQAVNGDLIDAIFLERQRELMGEGHRWYDLVRYNRIKNNDPDFVNLIQSGGIYWPISKDIRNQNKKIVQNDYWK</sequence>
<dbReference type="InterPro" id="IPR011990">
    <property type="entry name" value="TPR-like_helical_dom_sf"/>
</dbReference>
<dbReference type="EMBL" id="PRDK01000001">
    <property type="protein sequence ID" value="MBE8712263.1"/>
    <property type="molecule type" value="Genomic_DNA"/>
</dbReference>